<organism evidence="1 2">
    <name type="scientific">Caerostris extrusa</name>
    <name type="common">Bark spider</name>
    <name type="synonym">Caerostris bankana</name>
    <dbReference type="NCBI Taxonomy" id="172846"/>
    <lineage>
        <taxon>Eukaryota</taxon>
        <taxon>Metazoa</taxon>
        <taxon>Ecdysozoa</taxon>
        <taxon>Arthropoda</taxon>
        <taxon>Chelicerata</taxon>
        <taxon>Arachnida</taxon>
        <taxon>Araneae</taxon>
        <taxon>Araneomorphae</taxon>
        <taxon>Entelegynae</taxon>
        <taxon>Araneoidea</taxon>
        <taxon>Araneidae</taxon>
        <taxon>Caerostris</taxon>
    </lineage>
</organism>
<accession>A0AAV4QXH8</accession>
<protein>
    <submittedName>
        <fullName evidence="1">Uncharacterized protein</fullName>
    </submittedName>
</protein>
<sequence length="102" mass="11018">MFSTWPTPGSPLSMFVNKGRPLLLDGGCDQLIVWDLTLTGRGGGEEEPKCRHVSACLDLDPLFPPTTRIANDCGASSSSSSFEIRSDFKKRGRGKIVSLGFV</sequence>
<gene>
    <name evidence="1" type="ORF">CEXT_171531</name>
</gene>
<keyword evidence="2" id="KW-1185">Reference proteome</keyword>
<evidence type="ECO:0000313" key="2">
    <source>
        <dbReference type="Proteomes" id="UP001054945"/>
    </source>
</evidence>
<proteinExistence type="predicted"/>
<comment type="caution">
    <text evidence="1">The sequence shown here is derived from an EMBL/GenBank/DDBJ whole genome shotgun (WGS) entry which is preliminary data.</text>
</comment>
<name>A0AAV4QXH8_CAEEX</name>
<reference evidence="1 2" key="1">
    <citation type="submission" date="2021-06" db="EMBL/GenBank/DDBJ databases">
        <title>Caerostris extrusa draft genome.</title>
        <authorList>
            <person name="Kono N."/>
            <person name="Arakawa K."/>
        </authorList>
    </citation>
    <scope>NUCLEOTIDE SEQUENCE [LARGE SCALE GENOMIC DNA]</scope>
</reference>
<dbReference type="EMBL" id="BPLR01006954">
    <property type="protein sequence ID" value="GIY13529.1"/>
    <property type="molecule type" value="Genomic_DNA"/>
</dbReference>
<dbReference type="Proteomes" id="UP001054945">
    <property type="component" value="Unassembled WGS sequence"/>
</dbReference>
<dbReference type="AlphaFoldDB" id="A0AAV4QXH8"/>
<evidence type="ECO:0000313" key="1">
    <source>
        <dbReference type="EMBL" id="GIY13529.1"/>
    </source>
</evidence>